<dbReference type="AlphaFoldDB" id="A0A6F8YE71"/>
<dbReference type="EMBL" id="AP022871">
    <property type="protein sequence ID" value="BCB84251.1"/>
    <property type="molecule type" value="Genomic_DNA"/>
</dbReference>
<dbReference type="PANTHER" id="PTHR10605">
    <property type="entry name" value="HEPARAN SULFATE SULFOTRANSFERASE"/>
    <property type="match status" value="1"/>
</dbReference>
<keyword evidence="5" id="KW-1185">Reference proteome</keyword>
<dbReference type="Proteomes" id="UP000503011">
    <property type="component" value="Chromosome"/>
</dbReference>
<dbReference type="KEGG" id="psuu:Psuf_015640"/>
<evidence type="ECO:0000313" key="5">
    <source>
        <dbReference type="Proteomes" id="UP000503011"/>
    </source>
</evidence>
<organism evidence="4 5">
    <name type="scientific">Phytohabitans suffuscus</name>
    <dbReference type="NCBI Taxonomy" id="624315"/>
    <lineage>
        <taxon>Bacteria</taxon>
        <taxon>Bacillati</taxon>
        <taxon>Actinomycetota</taxon>
        <taxon>Actinomycetes</taxon>
        <taxon>Micromonosporales</taxon>
        <taxon>Micromonosporaceae</taxon>
    </lineage>
</organism>
<dbReference type="Pfam" id="PF00685">
    <property type="entry name" value="Sulfotransfer_1"/>
    <property type="match status" value="1"/>
</dbReference>
<dbReference type="GO" id="GO:0008146">
    <property type="term" value="F:sulfotransferase activity"/>
    <property type="evidence" value="ECO:0007669"/>
    <property type="project" value="InterPro"/>
</dbReference>
<dbReference type="PANTHER" id="PTHR10605:SF56">
    <property type="entry name" value="BIFUNCTIONAL HEPARAN SULFATE N-DEACETYLASE_N-SULFOTRANSFERASE"/>
    <property type="match status" value="1"/>
</dbReference>
<dbReference type="InterPro" id="IPR027417">
    <property type="entry name" value="P-loop_NTPase"/>
</dbReference>
<evidence type="ECO:0000313" key="4">
    <source>
        <dbReference type="EMBL" id="BCB84251.1"/>
    </source>
</evidence>
<gene>
    <name evidence="4" type="ORF">Psuf_015640</name>
</gene>
<evidence type="ECO:0000259" key="3">
    <source>
        <dbReference type="Pfam" id="PF00685"/>
    </source>
</evidence>
<keyword evidence="2" id="KW-0325">Glycoprotein</keyword>
<sequence length="281" mass="32172">MRVVMNHRPTVDTVRRAVRSTRAWARAVAPGALPDFLVVGAQRCGTTSLHRYLAEHPQVRAATGKEIQFFSIHYGRGERWYRGHFPAPMAGRLSFEASPYYLFHPRAAERAAATLPNGRFIALLRDPVERAYSHYLQTRSYGAEPLTFAEAIAAEHDRLAWALRAGPDSRAAHTVLRRFSYAARGRYAEQLARWFRHVPRERIMVVRSEDFYADPASTYAKLLDFLDLEPFLPPRFAQHTRRVERGGPPVEVARSLRDYFVPHNARLAELLGWPDPWPVTD</sequence>
<dbReference type="InterPro" id="IPR037359">
    <property type="entry name" value="NST/OST"/>
</dbReference>
<dbReference type="InterPro" id="IPR000863">
    <property type="entry name" value="Sulfotransferase_dom"/>
</dbReference>
<evidence type="ECO:0000256" key="2">
    <source>
        <dbReference type="ARBA" id="ARBA00023180"/>
    </source>
</evidence>
<keyword evidence="1 4" id="KW-0808">Transferase</keyword>
<accession>A0A6F8YE71</accession>
<evidence type="ECO:0000256" key="1">
    <source>
        <dbReference type="ARBA" id="ARBA00022679"/>
    </source>
</evidence>
<dbReference type="SUPFAM" id="SSF52540">
    <property type="entry name" value="P-loop containing nucleoside triphosphate hydrolases"/>
    <property type="match status" value="1"/>
</dbReference>
<reference evidence="4 5" key="1">
    <citation type="submission" date="2020-03" db="EMBL/GenBank/DDBJ databases">
        <title>Whole genome shotgun sequence of Phytohabitans suffuscus NBRC 105367.</title>
        <authorList>
            <person name="Komaki H."/>
            <person name="Tamura T."/>
        </authorList>
    </citation>
    <scope>NUCLEOTIDE SEQUENCE [LARGE SCALE GENOMIC DNA]</scope>
    <source>
        <strain evidence="4 5">NBRC 105367</strain>
    </source>
</reference>
<dbReference type="Gene3D" id="3.40.50.300">
    <property type="entry name" value="P-loop containing nucleotide triphosphate hydrolases"/>
    <property type="match status" value="1"/>
</dbReference>
<feature type="domain" description="Sulfotransferase" evidence="3">
    <location>
        <begin position="34"/>
        <end position="229"/>
    </location>
</feature>
<name>A0A6F8YE71_9ACTN</name>
<dbReference type="RefSeq" id="WP_173155353.1">
    <property type="nucleotide sequence ID" value="NZ_AP022871.1"/>
</dbReference>
<reference evidence="4 5" key="2">
    <citation type="submission" date="2020-03" db="EMBL/GenBank/DDBJ databases">
        <authorList>
            <person name="Ichikawa N."/>
            <person name="Kimura A."/>
            <person name="Kitahashi Y."/>
            <person name="Uohara A."/>
        </authorList>
    </citation>
    <scope>NUCLEOTIDE SEQUENCE [LARGE SCALE GENOMIC DNA]</scope>
    <source>
        <strain evidence="4 5">NBRC 105367</strain>
    </source>
</reference>
<proteinExistence type="predicted"/>
<protein>
    <submittedName>
        <fullName evidence="4">Deacetylase sulfotransferase</fullName>
    </submittedName>
</protein>